<keyword evidence="1" id="KW-0812">Transmembrane</keyword>
<dbReference type="Proteomes" id="UP000078419">
    <property type="component" value="Unassembled WGS sequence"/>
</dbReference>
<reference evidence="3" key="1">
    <citation type="submission" date="2016-03" db="EMBL/GenBank/DDBJ databases">
        <authorList>
            <person name="Loux Valentin"/>
        </authorList>
    </citation>
    <scope>NUCLEOTIDE SEQUENCE [LARGE SCALE GENOMIC DNA]</scope>
    <source>
        <strain evidence="3">C1</strain>
    </source>
</reference>
<keyword evidence="1" id="KW-0472">Membrane</keyword>
<feature type="transmembrane region" description="Helical" evidence="1">
    <location>
        <begin position="18"/>
        <end position="40"/>
    </location>
</feature>
<evidence type="ECO:0000313" key="2">
    <source>
        <dbReference type="EMBL" id="SBO14519.1"/>
    </source>
</evidence>
<protein>
    <submittedName>
        <fullName evidence="2">Uncharacterized protein</fullName>
    </submittedName>
</protein>
<dbReference type="EMBL" id="FLLR01000037">
    <property type="protein sequence ID" value="SBO14519.1"/>
    <property type="molecule type" value="Genomic_DNA"/>
</dbReference>
<keyword evidence="1" id="KW-1133">Transmembrane helix</keyword>
<comment type="caution">
    <text evidence="2">The sequence shown here is derived from an EMBL/GenBank/DDBJ whole genome shotgun (WGS) entry which is preliminary data.</text>
</comment>
<organism evidence="2 3">
    <name type="scientific">Anaplasma phagocytophilum</name>
    <name type="common">Ehrlichia phagocytophila</name>
    <dbReference type="NCBI Taxonomy" id="948"/>
    <lineage>
        <taxon>Bacteria</taxon>
        <taxon>Pseudomonadati</taxon>
        <taxon>Pseudomonadota</taxon>
        <taxon>Alphaproteobacteria</taxon>
        <taxon>Rickettsiales</taxon>
        <taxon>Anaplasmataceae</taxon>
        <taxon>Anaplasma</taxon>
        <taxon>phagocytophilum group</taxon>
    </lineage>
</organism>
<sequence length="60" mass="6608">MLGKIIKLLYGSAKYGELLIVVCFVSDAALILPSYLLVAYRVRDGVVCYMSINNTHKVTA</sequence>
<name>A0AA45ZHQ3_ANAPH</name>
<evidence type="ECO:0000256" key="1">
    <source>
        <dbReference type="SAM" id="Phobius"/>
    </source>
</evidence>
<dbReference type="AlphaFoldDB" id="A0AA45ZHQ3"/>
<gene>
    <name evidence="2" type="ORF">ANAPC1_00878</name>
</gene>
<accession>A0AA45ZHQ3</accession>
<proteinExistence type="predicted"/>
<evidence type="ECO:0000313" key="3">
    <source>
        <dbReference type="Proteomes" id="UP000078419"/>
    </source>
</evidence>